<dbReference type="GO" id="GO:0006508">
    <property type="term" value="P:proteolysis"/>
    <property type="evidence" value="ECO:0007669"/>
    <property type="project" value="InterPro"/>
</dbReference>
<dbReference type="GeneID" id="59350589"/>
<keyword evidence="3" id="KW-1185">Reference proteome</keyword>
<dbReference type="InterPro" id="IPR001506">
    <property type="entry name" value="Peptidase_M12A"/>
</dbReference>
<gene>
    <name evidence="2" type="ORF">MIND_01154400</name>
</gene>
<evidence type="ECO:0000313" key="3">
    <source>
        <dbReference type="Proteomes" id="UP000636479"/>
    </source>
</evidence>
<dbReference type="OrthoDB" id="5945790at2759"/>
<dbReference type="Proteomes" id="UP000636479">
    <property type="component" value="Unassembled WGS sequence"/>
</dbReference>
<evidence type="ECO:0000313" key="2">
    <source>
        <dbReference type="EMBL" id="KAF7292571.1"/>
    </source>
</evidence>
<dbReference type="Pfam" id="PF01400">
    <property type="entry name" value="Astacin"/>
    <property type="match status" value="1"/>
</dbReference>
<dbReference type="EMBL" id="JACAZF010000011">
    <property type="protein sequence ID" value="KAF7292571.1"/>
    <property type="molecule type" value="Genomic_DNA"/>
</dbReference>
<dbReference type="AlphaFoldDB" id="A0A8H6S5R5"/>
<accession>A0A8H6S5R5</accession>
<dbReference type="GO" id="GO:0004222">
    <property type="term" value="F:metalloendopeptidase activity"/>
    <property type="evidence" value="ECO:0007669"/>
    <property type="project" value="InterPro"/>
</dbReference>
<dbReference type="InterPro" id="IPR024079">
    <property type="entry name" value="MetalloPept_cat_dom_sf"/>
</dbReference>
<name>A0A8H6S5R5_9AGAR</name>
<dbReference type="RefSeq" id="XP_037214999.1">
    <property type="nucleotide sequence ID" value="XM_037368073.1"/>
</dbReference>
<sequence length="319" mass="34586">MAQGTAVTFDIADGRTCAIALPPDNGTTSQFAGGMTLMGTRAVIAGGGDGNASDSLLPAGAVVANAGRLWDAGQTVTYSFLSGTTQQQNKVKAVIQNWYLYANVVFSPVATGGMLRITFDPKGGSWSYIGKDSLKVDATKPTINFGWVEDTKSIEAEERGVILHEFGHVLGTSRHQSPARGGTLTLDNEAVYGYYTYTQGWDRATVKAQIIDVFNADTVVSNYSRLDTESIMMYFMPSWLNLQRIEVKANYVLSPIDMAYMVINYPRPKPHAEASKWTLEYALRVAEVDEATVQSILFSRADVSQNSLLVLCVSATCAT</sequence>
<dbReference type="InterPro" id="IPR006026">
    <property type="entry name" value="Peptidase_Metallo"/>
</dbReference>
<dbReference type="SUPFAM" id="SSF55486">
    <property type="entry name" value="Metalloproteases ('zincins'), catalytic domain"/>
    <property type="match status" value="1"/>
</dbReference>
<protein>
    <submittedName>
        <fullName evidence="2">ZnMc domain-containing protein</fullName>
    </submittedName>
</protein>
<comment type="caution">
    <text evidence="2">The sequence shown here is derived from an EMBL/GenBank/DDBJ whole genome shotgun (WGS) entry which is preliminary data.</text>
</comment>
<reference evidence="2" key="1">
    <citation type="submission" date="2020-05" db="EMBL/GenBank/DDBJ databases">
        <title>Mycena genomes resolve the evolution of fungal bioluminescence.</title>
        <authorList>
            <person name="Tsai I.J."/>
        </authorList>
    </citation>
    <scope>NUCLEOTIDE SEQUENCE</scope>
    <source>
        <strain evidence="2">171206Taipei</strain>
    </source>
</reference>
<dbReference type="GO" id="GO:0008270">
    <property type="term" value="F:zinc ion binding"/>
    <property type="evidence" value="ECO:0007669"/>
    <property type="project" value="InterPro"/>
</dbReference>
<dbReference type="Gene3D" id="3.40.390.10">
    <property type="entry name" value="Collagenase (Catalytic Domain)"/>
    <property type="match status" value="1"/>
</dbReference>
<feature type="domain" description="Peptidase metallopeptidase" evidence="1">
    <location>
        <begin position="66"/>
        <end position="199"/>
    </location>
</feature>
<organism evidence="2 3">
    <name type="scientific">Mycena indigotica</name>
    <dbReference type="NCBI Taxonomy" id="2126181"/>
    <lineage>
        <taxon>Eukaryota</taxon>
        <taxon>Fungi</taxon>
        <taxon>Dikarya</taxon>
        <taxon>Basidiomycota</taxon>
        <taxon>Agaricomycotina</taxon>
        <taxon>Agaricomycetes</taxon>
        <taxon>Agaricomycetidae</taxon>
        <taxon>Agaricales</taxon>
        <taxon>Marasmiineae</taxon>
        <taxon>Mycenaceae</taxon>
        <taxon>Mycena</taxon>
    </lineage>
</organism>
<evidence type="ECO:0000259" key="1">
    <source>
        <dbReference type="SMART" id="SM00235"/>
    </source>
</evidence>
<dbReference type="SMART" id="SM00235">
    <property type="entry name" value="ZnMc"/>
    <property type="match status" value="1"/>
</dbReference>
<proteinExistence type="predicted"/>